<keyword evidence="3" id="KW-1185">Reference proteome</keyword>
<accession>A0ABX5ST51</accession>
<dbReference type="InterPro" id="IPR050490">
    <property type="entry name" value="Bact_solute-bd_prot1"/>
</dbReference>
<dbReference type="SUPFAM" id="SSF53850">
    <property type="entry name" value="Periplasmic binding protein-like II"/>
    <property type="match status" value="1"/>
</dbReference>
<keyword evidence="1" id="KW-0812">Transmembrane</keyword>
<gene>
    <name evidence="2" type="ORF">E4K62_06600</name>
</gene>
<dbReference type="Pfam" id="PF01547">
    <property type="entry name" value="SBP_bac_1"/>
    <property type="match status" value="1"/>
</dbReference>
<dbReference type="Gene3D" id="3.40.190.10">
    <property type="entry name" value="Periplasmic binding protein-like II"/>
    <property type="match status" value="1"/>
</dbReference>
<dbReference type="PANTHER" id="PTHR43649:SF12">
    <property type="entry name" value="DIACETYLCHITOBIOSE BINDING PROTEIN DASA"/>
    <property type="match status" value="1"/>
</dbReference>
<keyword evidence="1" id="KW-0472">Membrane</keyword>
<sequence length="463" mass="50286">MPRRDQRRARQPGFPDPHRVSVLQHAKTRAGPGGEHMRRHKRRWAAIPAVIAATGLLGACGTTAEPAAEGPVTIEYWSGLQGTDVLVEEWNEANPDIQVALSTSDGSWGEQFAKLMAALQSGDAPCLMLMPYDYIPSLLVADALTEVTDEVAGYESDYLESTWELVNYAGATYGVPSGSGPMAMYYRADKFAELGIDVPATWEQFEQAARDVSTKAPGTYLIGLGGDSHTDFISLVGQKSDPWFEISDDAWSVDITNPESEEVADYWQRLRDEGLLNMTNRWDPTFYNDLSEGRQLAVIGGAWQAPLLAANVSGGAGEWAIAPMPNWTEGDVASSSNGGGAQLAIKGCEHPDEAMQFANWLTTDMDAILSLKSFPAMKTDEMSTPDEVKTFFGGAEINQELAEYALAMRPWRYSPTWTEGMTVLGDSMSAFKDGSGTLSDLLATLEAQQIESMKALGISVTEP</sequence>
<protein>
    <submittedName>
        <fullName evidence="2">Extracellular solute-binding protein</fullName>
    </submittedName>
</protein>
<reference evidence="2 3" key="1">
    <citation type="submission" date="2019-03" db="EMBL/GenBank/DDBJ databases">
        <authorList>
            <person name="Dong K."/>
        </authorList>
    </citation>
    <scope>NUCLEOTIDE SEQUENCE [LARGE SCALE GENOMIC DNA]</scope>
    <source>
        <strain evidence="3">dk512</strain>
    </source>
</reference>
<evidence type="ECO:0000313" key="3">
    <source>
        <dbReference type="Proteomes" id="UP000295748"/>
    </source>
</evidence>
<dbReference type="PANTHER" id="PTHR43649">
    <property type="entry name" value="ARABINOSE-BINDING PROTEIN-RELATED"/>
    <property type="match status" value="1"/>
</dbReference>
<proteinExistence type="predicted"/>
<keyword evidence="1" id="KW-1133">Transmembrane helix</keyword>
<feature type="transmembrane region" description="Helical" evidence="1">
    <location>
        <begin position="44"/>
        <end position="64"/>
    </location>
</feature>
<dbReference type="InterPro" id="IPR006059">
    <property type="entry name" value="SBP"/>
</dbReference>
<organism evidence="2 3">
    <name type="scientific">Microbacterium wangchenii</name>
    <dbReference type="NCBI Taxonomy" id="2541726"/>
    <lineage>
        <taxon>Bacteria</taxon>
        <taxon>Bacillati</taxon>
        <taxon>Actinomycetota</taxon>
        <taxon>Actinomycetes</taxon>
        <taxon>Micrococcales</taxon>
        <taxon>Microbacteriaceae</taxon>
        <taxon>Microbacterium</taxon>
    </lineage>
</organism>
<evidence type="ECO:0000313" key="2">
    <source>
        <dbReference type="EMBL" id="QBR88386.1"/>
    </source>
</evidence>
<dbReference type="EMBL" id="CP038266">
    <property type="protein sequence ID" value="QBR88386.1"/>
    <property type="molecule type" value="Genomic_DNA"/>
</dbReference>
<dbReference type="Proteomes" id="UP000295748">
    <property type="component" value="Chromosome"/>
</dbReference>
<evidence type="ECO:0000256" key="1">
    <source>
        <dbReference type="SAM" id="Phobius"/>
    </source>
</evidence>
<name>A0ABX5ST51_9MICO</name>